<evidence type="ECO:0000313" key="2">
    <source>
        <dbReference type="EMBL" id="RAL10714.1"/>
    </source>
</evidence>
<dbReference type="AlphaFoldDB" id="A0A395HWU5"/>
<dbReference type="GeneID" id="37199761"/>
<dbReference type="RefSeq" id="XP_025549868.1">
    <property type="nucleotide sequence ID" value="XM_025695472.1"/>
</dbReference>
<evidence type="ECO:0000313" key="3">
    <source>
        <dbReference type="Proteomes" id="UP000248961"/>
    </source>
</evidence>
<name>A0A395HWU5_ASPHC</name>
<protein>
    <submittedName>
        <fullName evidence="2">Uncharacterized protein</fullName>
    </submittedName>
</protein>
<dbReference type="STRING" id="1450537.A0A395HWU5"/>
<organism evidence="2 3">
    <name type="scientific">Aspergillus homomorphus (strain CBS 101889)</name>
    <dbReference type="NCBI Taxonomy" id="1450537"/>
    <lineage>
        <taxon>Eukaryota</taxon>
        <taxon>Fungi</taxon>
        <taxon>Dikarya</taxon>
        <taxon>Ascomycota</taxon>
        <taxon>Pezizomycotina</taxon>
        <taxon>Eurotiomycetes</taxon>
        <taxon>Eurotiomycetidae</taxon>
        <taxon>Eurotiales</taxon>
        <taxon>Aspergillaceae</taxon>
        <taxon>Aspergillus</taxon>
        <taxon>Aspergillus subgen. Circumdati</taxon>
    </lineage>
</organism>
<dbReference type="VEuPathDB" id="FungiDB:BO97DRAFT_406718"/>
<evidence type="ECO:0000256" key="1">
    <source>
        <dbReference type="SAM" id="SignalP"/>
    </source>
</evidence>
<keyword evidence="3" id="KW-1185">Reference proteome</keyword>
<sequence length="120" mass="12692">MQFSLLLSTLLTVTISTVLALPTGTGNLNNTRLAQLRVYGAPGCSELNLGELGIYGDYLNQCGTFGDDTIQSVSFEAHVAGYSVQLFNDNACSSSPYNMTVGQCLSGDDSGYASYKLVSN</sequence>
<dbReference type="Proteomes" id="UP000248961">
    <property type="component" value="Unassembled WGS sequence"/>
</dbReference>
<reference evidence="2 3" key="1">
    <citation type="submission" date="2018-02" db="EMBL/GenBank/DDBJ databases">
        <title>The genomes of Aspergillus section Nigri reveals drivers in fungal speciation.</title>
        <authorList>
            <consortium name="DOE Joint Genome Institute"/>
            <person name="Vesth T.C."/>
            <person name="Nybo J."/>
            <person name="Theobald S."/>
            <person name="Brandl J."/>
            <person name="Frisvad J.C."/>
            <person name="Nielsen K.F."/>
            <person name="Lyhne E.K."/>
            <person name="Kogle M.E."/>
            <person name="Kuo A."/>
            <person name="Riley R."/>
            <person name="Clum A."/>
            <person name="Nolan M."/>
            <person name="Lipzen A."/>
            <person name="Salamov A."/>
            <person name="Henrissat B."/>
            <person name="Wiebenga A."/>
            <person name="De vries R.P."/>
            <person name="Grigoriev I.V."/>
            <person name="Mortensen U.H."/>
            <person name="Andersen M.R."/>
            <person name="Baker S.E."/>
        </authorList>
    </citation>
    <scope>NUCLEOTIDE SEQUENCE [LARGE SCALE GENOMIC DNA]</scope>
    <source>
        <strain evidence="2 3">CBS 101889</strain>
    </source>
</reference>
<accession>A0A395HWU5</accession>
<dbReference type="OrthoDB" id="4691160at2759"/>
<feature type="chain" id="PRO_5017188101" evidence="1">
    <location>
        <begin position="21"/>
        <end position="120"/>
    </location>
</feature>
<gene>
    <name evidence="2" type="ORF">BO97DRAFT_406718</name>
</gene>
<proteinExistence type="predicted"/>
<feature type="signal peptide" evidence="1">
    <location>
        <begin position="1"/>
        <end position="20"/>
    </location>
</feature>
<keyword evidence="1" id="KW-0732">Signal</keyword>
<dbReference type="EMBL" id="KZ824293">
    <property type="protein sequence ID" value="RAL10714.1"/>
    <property type="molecule type" value="Genomic_DNA"/>
</dbReference>